<dbReference type="STRING" id="1121390.SAMN02746041_01348"/>
<evidence type="ECO:0000313" key="3">
    <source>
        <dbReference type="EMBL" id="SMC22017.1"/>
    </source>
</evidence>
<gene>
    <name evidence="3" type="ORF">SAMN02746041_01348</name>
</gene>
<reference evidence="3 4" key="1">
    <citation type="submission" date="2017-04" db="EMBL/GenBank/DDBJ databases">
        <authorList>
            <person name="Afonso C.L."/>
            <person name="Miller P.J."/>
            <person name="Scott M.A."/>
            <person name="Spackman E."/>
            <person name="Goraichik I."/>
            <person name="Dimitrov K.M."/>
            <person name="Suarez D.L."/>
            <person name="Swayne D.E."/>
        </authorList>
    </citation>
    <scope>NUCLEOTIDE SEQUENCE [LARGE SCALE GENOMIC DNA]</scope>
    <source>
        <strain evidence="3 4">DSM 13146</strain>
    </source>
</reference>
<protein>
    <submittedName>
        <fullName evidence="3">Tungstate transport system substrate-binding protein</fullName>
    </submittedName>
</protein>
<dbReference type="Proteomes" id="UP000192783">
    <property type="component" value="Unassembled WGS sequence"/>
</dbReference>
<dbReference type="AlphaFoldDB" id="A0A1W1XDR1"/>
<feature type="signal peptide" evidence="1">
    <location>
        <begin position="1"/>
        <end position="28"/>
    </location>
</feature>
<evidence type="ECO:0000313" key="4">
    <source>
        <dbReference type="Proteomes" id="UP000192783"/>
    </source>
</evidence>
<evidence type="ECO:0000259" key="2">
    <source>
        <dbReference type="Pfam" id="PF12849"/>
    </source>
</evidence>
<accession>A0A1W1XDR1</accession>
<dbReference type="InterPro" id="IPR052738">
    <property type="entry name" value="ABC-Tungstate_binding"/>
</dbReference>
<sequence>MKAAWRKGLIGAALALAFFAYAGATALAADRILLATTTSTDNTGLLDYLAPKFQEATGIELRWVAVGTGKALELGKNCDVDALLVHAPAAEERYVAEGYGVERTRIMYNDFVLIGPKEDPAGIRKMQVTSAFQTLARGKALFVSRGDNSGTHKKELSLWKAAGIPVQDKADWYLQTGQGMLATIRVAAERRGYTLTDRGTYIKYEHTMKGDPPLVILVEGDEKLLNQYSALMVNPQRCPQAKADLARTFIHWLASPETQNTIADYKLLGKALFTPNAAR</sequence>
<dbReference type="Gene3D" id="3.40.190.10">
    <property type="entry name" value="Periplasmic binding protein-like II"/>
    <property type="match status" value="2"/>
</dbReference>
<dbReference type="PANTHER" id="PTHR37945:SF1">
    <property type="entry name" value="EXTRACELLULAR TUNGSTATE BINDING PROTEIN"/>
    <property type="match status" value="1"/>
</dbReference>
<keyword evidence="1" id="KW-0732">Signal</keyword>
<dbReference type="Pfam" id="PF12849">
    <property type="entry name" value="PBP_like_2"/>
    <property type="match status" value="1"/>
</dbReference>
<keyword evidence="4" id="KW-1185">Reference proteome</keyword>
<proteinExistence type="predicted"/>
<feature type="domain" description="PBP" evidence="2">
    <location>
        <begin position="29"/>
        <end position="257"/>
    </location>
</feature>
<evidence type="ECO:0000256" key="1">
    <source>
        <dbReference type="SAM" id="SignalP"/>
    </source>
</evidence>
<name>A0A1W1XDR1_9BACT</name>
<dbReference type="SUPFAM" id="SSF53850">
    <property type="entry name" value="Periplasmic binding protein-like II"/>
    <property type="match status" value="1"/>
</dbReference>
<dbReference type="InterPro" id="IPR024370">
    <property type="entry name" value="PBP_domain"/>
</dbReference>
<dbReference type="PANTHER" id="PTHR37945">
    <property type="entry name" value="EXTRACELLULAR TUNGSTATE BINDING PROTEIN"/>
    <property type="match status" value="1"/>
</dbReference>
<dbReference type="EMBL" id="FWXF01000005">
    <property type="protein sequence ID" value="SMC22017.1"/>
    <property type="molecule type" value="Genomic_DNA"/>
</dbReference>
<organism evidence="3 4">
    <name type="scientific">Desulfacinum hydrothermale DSM 13146</name>
    <dbReference type="NCBI Taxonomy" id="1121390"/>
    <lineage>
        <taxon>Bacteria</taxon>
        <taxon>Pseudomonadati</taxon>
        <taxon>Thermodesulfobacteriota</taxon>
        <taxon>Syntrophobacteria</taxon>
        <taxon>Syntrophobacterales</taxon>
        <taxon>Syntrophobacteraceae</taxon>
        <taxon>Desulfacinum</taxon>
    </lineage>
</organism>
<feature type="chain" id="PRO_5012212998" evidence="1">
    <location>
        <begin position="29"/>
        <end position="279"/>
    </location>
</feature>
<dbReference type="RefSeq" id="WP_084057104.1">
    <property type="nucleotide sequence ID" value="NZ_FWXF01000005.1"/>
</dbReference>
<dbReference type="OrthoDB" id="186379at2"/>